<feature type="region of interest" description="Disordered" evidence="16">
    <location>
        <begin position="461"/>
        <end position="483"/>
    </location>
</feature>
<keyword evidence="12" id="KW-0560">Oxidoreductase</keyword>
<dbReference type="InterPro" id="IPR036396">
    <property type="entry name" value="Cyt_P450_sf"/>
</dbReference>
<dbReference type="PROSITE" id="PS50902">
    <property type="entry name" value="FLAVODOXIN_LIKE"/>
    <property type="match status" value="1"/>
</dbReference>
<evidence type="ECO:0000259" key="17">
    <source>
        <dbReference type="PROSITE" id="PS50902"/>
    </source>
</evidence>
<comment type="cofactor">
    <cofactor evidence="1">
        <name>FMN</name>
        <dbReference type="ChEBI" id="CHEBI:58210"/>
    </cofactor>
</comment>
<dbReference type="GO" id="GO:0020037">
    <property type="term" value="F:heme binding"/>
    <property type="evidence" value="ECO:0007669"/>
    <property type="project" value="InterPro"/>
</dbReference>
<dbReference type="GO" id="GO:0005829">
    <property type="term" value="C:cytosol"/>
    <property type="evidence" value="ECO:0007669"/>
    <property type="project" value="TreeGrafter"/>
</dbReference>
<keyword evidence="5" id="KW-0813">Transport</keyword>
<dbReference type="Pfam" id="PF00175">
    <property type="entry name" value="NAD_binding_1"/>
    <property type="match status" value="1"/>
</dbReference>
<feature type="binding site" description="axial binding residue" evidence="15">
    <location>
        <position position="405"/>
    </location>
    <ligand>
        <name>heme</name>
        <dbReference type="ChEBI" id="CHEBI:30413"/>
    </ligand>
    <ligandPart>
        <name>Fe</name>
        <dbReference type="ChEBI" id="CHEBI:18248"/>
    </ligandPart>
</feature>
<dbReference type="InterPro" id="IPR001433">
    <property type="entry name" value="OxRdtase_FAD/NAD-bd"/>
</dbReference>
<dbReference type="GO" id="GO:0005506">
    <property type="term" value="F:iron ion binding"/>
    <property type="evidence" value="ECO:0007669"/>
    <property type="project" value="InterPro"/>
</dbReference>
<evidence type="ECO:0000256" key="5">
    <source>
        <dbReference type="ARBA" id="ARBA00022448"/>
    </source>
</evidence>
<feature type="domain" description="Flavodoxin-like" evidence="17">
    <location>
        <begin position="491"/>
        <end position="633"/>
    </location>
</feature>
<organism evidence="19 20">
    <name type="scientific">Phanerochaete sordida</name>
    <dbReference type="NCBI Taxonomy" id="48140"/>
    <lineage>
        <taxon>Eukaryota</taxon>
        <taxon>Fungi</taxon>
        <taxon>Dikarya</taxon>
        <taxon>Basidiomycota</taxon>
        <taxon>Agaricomycotina</taxon>
        <taxon>Agaricomycetes</taxon>
        <taxon>Polyporales</taxon>
        <taxon>Phanerochaetaceae</taxon>
        <taxon>Phanerochaete</taxon>
    </lineage>
</organism>
<feature type="domain" description="FAD-binding FR-type" evidence="18">
    <location>
        <begin position="670"/>
        <end position="899"/>
    </location>
</feature>
<dbReference type="InterPro" id="IPR001128">
    <property type="entry name" value="Cyt_P450"/>
</dbReference>
<dbReference type="PROSITE" id="PS51384">
    <property type="entry name" value="FAD_FR"/>
    <property type="match status" value="1"/>
</dbReference>
<dbReference type="Gene3D" id="1.10.630.10">
    <property type="entry name" value="Cytochrome P450"/>
    <property type="match status" value="1"/>
</dbReference>
<evidence type="ECO:0000313" key="19">
    <source>
        <dbReference type="EMBL" id="GJE90379.1"/>
    </source>
</evidence>
<dbReference type="PRINTS" id="PR00385">
    <property type="entry name" value="P450"/>
</dbReference>
<keyword evidence="13 15" id="KW-0408">Iron</keyword>
<gene>
    <name evidence="19" type="ORF">PsYK624_065100</name>
</gene>
<dbReference type="InterPro" id="IPR003097">
    <property type="entry name" value="CysJ-like_FAD-binding"/>
</dbReference>
<dbReference type="Pfam" id="PF00667">
    <property type="entry name" value="FAD_binding_1"/>
    <property type="match status" value="1"/>
</dbReference>
<dbReference type="Pfam" id="PF00258">
    <property type="entry name" value="Flavodoxin_1"/>
    <property type="match status" value="1"/>
</dbReference>
<keyword evidence="20" id="KW-1185">Reference proteome</keyword>
<evidence type="ECO:0000256" key="12">
    <source>
        <dbReference type="ARBA" id="ARBA00023002"/>
    </source>
</evidence>
<evidence type="ECO:0000256" key="10">
    <source>
        <dbReference type="ARBA" id="ARBA00022827"/>
    </source>
</evidence>
<evidence type="ECO:0000313" key="20">
    <source>
        <dbReference type="Proteomes" id="UP000703269"/>
    </source>
</evidence>
<evidence type="ECO:0000256" key="3">
    <source>
        <dbReference type="ARBA" id="ARBA00001974"/>
    </source>
</evidence>
<comment type="cofactor">
    <cofactor evidence="2 15">
        <name>heme</name>
        <dbReference type="ChEBI" id="CHEBI:30413"/>
    </cofactor>
</comment>
<dbReference type="GO" id="GO:0070330">
    <property type="term" value="F:aromatase activity"/>
    <property type="evidence" value="ECO:0007669"/>
    <property type="project" value="InterPro"/>
</dbReference>
<proteinExistence type="inferred from homology"/>
<dbReference type="Pfam" id="PF00067">
    <property type="entry name" value="p450"/>
    <property type="match status" value="1"/>
</dbReference>
<dbReference type="PANTHER" id="PTHR19384:SF127">
    <property type="entry name" value="BIFUNCTIONAL CYTOCHROME P450_NADPH--P450 REDUCTASE"/>
    <property type="match status" value="1"/>
</dbReference>
<dbReference type="AlphaFoldDB" id="A0A9P3GAL0"/>
<evidence type="ECO:0000256" key="14">
    <source>
        <dbReference type="ARBA" id="ARBA00023033"/>
    </source>
</evidence>
<dbReference type="InterPro" id="IPR029039">
    <property type="entry name" value="Flavoprotein-like_sf"/>
</dbReference>
<evidence type="ECO:0000256" key="6">
    <source>
        <dbReference type="ARBA" id="ARBA00022617"/>
    </source>
</evidence>
<evidence type="ECO:0000256" key="2">
    <source>
        <dbReference type="ARBA" id="ARBA00001971"/>
    </source>
</evidence>
<comment type="similarity">
    <text evidence="4">In the N-terminal section; belongs to the cytochrome P450 family.</text>
</comment>
<dbReference type="InterPro" id="IPR008254">
    <property type="entry name" value="Flavodoxin/NO_synth"/>
</dbReference>
<comment type="cofactor">
    <cofactor evidence="3">
        <name>FAD</name>
        <dbReference type="ChEBI" id="CHEBI:57692"/>
    </cofactor>
</comment>
<name>A0A9P3GAL0_9APHY</name>
<dbReference type="PANTHER" id="PTHR19384">
    <property type="entry name" value="NITRIC OXIDE SYNTHASE-RELATED"/>
    <property type="match status" value="1"/>
</dbReference>
<keyword evidence="14" id="KW-0503">Monooxygenase</keyword>
<evidence type="ECO:0000256" key="7">
    <source>
        <dbReference type="ARBA" id="ARBA00022630"/>
    </source>
</evidence>
<dbReference type="InterPro" id="IPR017972">
    <property type="entry name" value="Cyt_P450_CS"/>
</dbReference>
<dbReference type="Gene3D" id="2.40.30.10">
    <property type="entry name" value="Translation factors"/>
    <property type="match status" value="2"/>
</dbReference>
<dbReference type="EMBL" id="BPQB01000016">
    <property type="protein sequence ID" value="GJE90379.1"/>
    <property type="molecule type" value="Genomic_DNA"/>
</dbReference>
<dbReference type="GO" id="GO:0010181">
    <property type="term" value="F:FMN binding"/>
    <property type="evidence" value="ECO:0007669"/>
    <property type="project" value="InterPro"/>
</dbReference>
<dbReference type="InterPro" id="IPR023206">
    <property type="entry name" value="Bifunctional_P450_P450_red"/>
</dbReference>
<dbReference type="SUPFAM" id="SSF52343">
    <property type="entry name" value="Ferredoxin reductase-like, C-terminal NADP-linked domain"/>
    <property type="match status" value="1"/>
</dbReference>
<evidence type="ECO:0000256" key="15">
    <source>
        <dbReference type="PIRSR" id="PIRSR000209-1"/>
    </source>
</evidence>
<reference evidence="19 20" key="1">
    <citation type="submission" date="2021-08" db="EMBL/GenBank/DDBJ databases">
        <title>Draft Genome Sequence of Phanerochaete sordida strain YK-624.</title>
        <authorList>
            <person name="Mori T."/>
            <person name="Dohra H."/>
            <person name="Suzuki T."/>
            <person name="Kawagishi H."/>
            <person name="Hirai H."/>
        </authorList>
    </citation>
    <scope>NUCLEOTIDE SEQUENCE [LARGE SCALE GENOMIC DNA]</scope>
    <source>
        <strain evidence="19 20">YK-624</strain>
    </source>
</reference>
<evidence type="ECO:0000256" key="11">
    <source>
        <dbReference type="ARBA" id="ARBA00022857"/>
    </source>
</evidence>
<keyword evidence="11" id="KW-0521">NADP</keyword>
<evidence type="ECO:0000256" key="9">
    <source>
        <dbReference type="ARBA" id="ARBA00022723"/>
    </source>
</evidence>
<keyword evidence="10" id="KW-0274">FAD</keyword>
<evidence type="ECO:0000256" key="13">
    <source>
        <dbReference type="ARBA" id="ARBA00023004"/>
    </source>
</evidence>
<dbReference type="PRINTS" id="PR00463">
    <property type="entry name" value="EP450I"/>
</dbReference>
<dbReference type="InterPro" id="IPR002401">
    <property type="entry name" value="Cyt_P450_E_grp-I"/>
</dbReference>
<evidence type="ECO:0000256" key="16">
    <source>
        <dbReference type="SAM" id="MobiDB-lite"/>
    </source>
</evidence>
<dbReference type="FunFam" id="1.10.630.10:FF:000040">
    <property type="entry name" value="Bifunctional cytochrome P450/NADPH--P450 reductase"/>
    <property type="match status" value="1"/>
</dbReference>
<keyword evidence="7" id="KW-0285">Flavoprotein</keyword>
<sequence>MTHPIPSPPSVPFLGHVPLLDREVPMWSLMLLARQYGDLYRLDFPGRSVLVAASQELVHELSDDKRFKKTIQGPLGEVRAVAGDGLFTADALNEDNWEIAHRVLMPAFNLIKMRDMFDDMVDVVEQMVLKWERFGPHFRIDPAADFTALTLEAISLCTLSYRINTFYTNGVHPFAKAMSQFLQESGGRSRRGKLLTTVFARTATAQWEENKAIMMKYADDIIEDRKKHPSEKKDVLDIMLTEKDPVTGRKMTELSIKQNLLTFLIAGHETTSGMLTFTLYYLIKYPETMRKLREEVDTVIGDRAMTADDLNKLPYLIAVMRESLRLGPSVPARMIEALADTTVLGGRHKVAKGQVLVVANFIVQRDPRAFGADAEEFRPERMLDGRFDALPPGAWQPFGTGMRACIGRAFAWQEVQVALVRLVQRFSFAFADARYDLRLKQTLSLKPHECFVTARPRVDRPRCAPGAPVPPRPLDSGSKDGGGDSGDGHPMYVYFGSNMGTGESFAQRIAGAAGRHGFTARIAPLDAATAALPTDGPVVVVTASYEGAPPDNAARFAAWLDALDAARAPLKGVAYAVFGCGNRDWVQTYQRVPARVDGGLAGAGAARLVPRGEGDAASGGFFEAFVRWEDKLWGALGKRYATATSDGGDGGVQVRIVDAATSRADALRQPDAALGTVVENRVLTAPGAPVKRHIEIELPEGTTYSAGDYLAIIPTNPPRDVRRALVRFGLLPEQEITIESAGPTSLPTGRPISVHALLSGYVELAQPATTRDLRLLASSAPAESEQRVFAQLADELAAQPGARASVLDILEAHPAAAVPFAAFLQLLPALRARQYSVASSPLAHAARAALTVRVFAAPAAPAPGAPPRLGVASSYLGALRPGDRVQLAVRPCRPAFALPADPAVPLVLVCAGAGLAPMRGFLQERAVQRRSGRDVARSLLFFGCRSPDEDYLYCDEELEEWAKLGVVDVRPAFSRASERAVGCKYVQDRLWHDRAEVAAAWDAGAKLYVCGAAKMAAGVRAALVRVVADAYALEQGAAVERFGAMMAGRFATDVFE</sequence>
<dbReference type="SUPFAM" id="SSF52218">
    <property type="entry name" value="Flavoproteins"/>
    <property type="match status" value="1"/>
</dbReference>
<dbReference type="GO" id="GO:0050660">
    <property type="term" value="F:flavin adenine dinucleotide binding"/>
    <property type="evidence" value="ECO:0007669"/>
    <property type="project" value="TreeGrafter"/>
</dbReference>
<dbReference type="InterPro" id="IPR023173">
    <property type="entry name" value="NADPH_Cyt_P450_Rdtase_alpha"/>
</dbReference>
<dbReference type="Gene3D" id="3.40.50.360">
    <property type="match status" value="1"/>
</dbReference>
<dbReference type="Gene3D" id="1.20.990.10">
    <property type="entry name" value="NADPH-cytochrome p450 Reductase, Chain A, domain 3"/>
    <property type="match status" value="1"/>
</dbReference>
<dbReference type="CDD" id="cd11068">
    <property type="entry name" value="CYP120A1"/>
    <property type="match status" value="1"/>
</dbReference>
<keyword evidence="8" id="KW-0288">FMN</keyword>
<keyword evidence="6 15" id="KW-0349">Heme</keyword>
<dbReference type="PROSITE" id="PS00086">
    <property type="entry name" value="CYTOCHROME_P450"/>
    <property type="match status" value="1"/>
</dbReference>
<accession>A0A9P3GAL0</accession>
<dbReference type="SUPFAM" id="SSF48264">
    <property type="entry name" value="Cytochrome P450"/>
    <property type="match status" value="1"/>
</dbReference>
<dbReference type="InterPro" id="IPR017927">
    <property type="entry name" value="FAD-bd_FR_type"/>
</dbReference>
<dbReference type="SUPFAM" id="SSF63380">
    <property type="entry name" value="Riboflavin synthase domain-like"/>
    <property type="match status" value="1"/>
</dbReference>
<dbReference type="Gene3D" id="3.40.50.80">
    <property type="entry name" value="Nucleotide-binding domain of ferredoxin-NADP reductase (FNR) module"/>
    <property type="match status" value="1"/>
</dbReference>
<dbReference type="InterPro" id="IPR039261">
    <property type="entry name" value="FNR_nucleotide-bd"/>
</dbReference>
<dbReference type="CDD" id="cd06206">
    <property type="entry name" value="bifunctional_CYPOR"/>
    <property type="match status" value="1"/>
</dbReference>
<evidence type="ECO:0000256" key="4">
    <source>
        <dbReference type="ARBA" id="ARBA00010018"/>
    </source>
</evidence>
<dbReference type="PIRSF" id="PIRSF000209">
    <property type="entry name" value="Bifunctional_P450_P450R"/>
    <property type="match status" value="1"/>
</dbReference>
<dbReference type="Proteomes" id="UP000703269">
    <property type="component" value="Unassembled WGS sequence"/>
</dbReference>
<evidence type="ECO:0000256" key="1">
    <source>
        <dbReference type="ARBA" id="ARBA00001917"/>
    </source>
</evidence>
<comment type="caution">
    <text evidence="19">The sequence shown here is derived from an EMBL/GenBank/DDBJ whole genome shotgun (WGS) entry which is preliminary data.</text>
</comment>
<dbReference type="OrthoDB" id="1470350at2759"/>
<dbReference type="GO" id="GO:0003958">
    <property type="term" value="F:NADPH-hemoprotein reductase activity"/>
    <property type="evidence" value="ECO:0007669"/>
    <property type="project" value="InterPro"/>
</dbReference>
<dbReference type="InterPro" id="IPR017938">
    <property type="entry name" value="Riboflavin_synthase-like_b-brl"/>
</dbReference>
<evidence type="ECO:0000256" key="8">
    <source>
        <dbReference type="ARBA" id="ARBA00022643"/>
    </source>
</evidence>
<keyword evidence="9 15" id="KW-0479">Metal-binding</keyword>
<protein>
    <submittedName>
        <fullName evidence="19">Bifunctional P-450/NADPH-P450 reductase</fullName>
    </submittedName>
</protein>
<evidence type="ECO:0000259" key="18">
    <source>
        <dbReference type="PROSITE" id="PS51384"/>
    </source>
</evidence>